<dbReference type="Gene3D" id="3.30.70.100">
    <property type="match status" value="2"/>
</dbReference>
<sequence>MPSVQFTSRPDLTRPDTGVVKVSTWDTGTPERQARTVEAVRAAWGSREWPHPGLLSYTVHTGEDGRTLLHHSQWTGEDAYQDFARGGRDERNAEIDAAVPGVERLGIATFEPYRSGFAEGDVREPGCVVTVDIRFVGPDPQRQREWVDSVFEAIDSDPALAPGGISAHFHLGTDGTRVLNYAEWETARAHADALAAPGGSVGSPTPQWDRVRNHPGLASSTVRRWTPVLSIAAELG</sequence>
<evidence type="ECO:0000313" key="2">
    <source>
        <dbReference type="EMBL" id="WLQ67211.1"/>
    </source>
</evidence>
<reference evidence="2 3" key="1">
    <citation type="submission" date="2023-03" db="EMBL/GenBank/DDBJ databases">
        <title>Isolation and description of six Streptomyces strains from soil environments, able to metabolize different microbial glucans.</title>
        <authorList>
            <person name="Widen T."/>
            <person name="Larsbrink J."/>
        </authorList>
    </citation>
    <scope>NUCLEOTIDE SEQUENCE [LARGE SCALE GENOMIC DNA]</scope>
    <source>
        <strain evidence="2 3">Alt3</strain>
    </source>
</reference>
<accession>A0ABY9JKJ5</accession>
<dbReference type="EMBL" id="CP120983">
    <property type="protein sequence ID" value="WLQ67211.1"/>
    <property type="molecule type" value="Genomic_DNA"/>
</dbReference>
<feature type="region of interest" description="Disordered" evidence="1">
    <location>
        <begin position="1"/>
        <end position="21"/>
    </location>
</feature>
<dbReference type="InterPro" id="IPR011008">
    <property type="entry name" value="Dimeric_a/b-barrel"/>
</dbReference>
<dbReference type="GO" id="GO:0004497">
    <property type="term" value="F:monooxygenase activity"/>
    <property type="evidence" value="ECO:0007669"/>
    <property type="project" value="UniProtKB-KW"/>
</dbReference>
<keyword evidence="2" id="KW-0503">Monooxygenase</keyword>
<evidence type="ECO:0000256" key="1">
    <source>
        <dbReference type="SAM" id="MobiDB-lite"/>
    </source>
</evidence>
<organism evidence="2 3">
    <name type="scientific">Streptomyces glycanivorans</name>
    <dbReference type="NCBI Taxonomy" id="3033808"/>
    <lineage>
        <taxon>Bacteria</taxon>
        <taxon>Bacillati</taxon>
        <taxon>Actinomycetota</taxon>
        <taxon>Actinomycetes</taxon>
        <taxon>Kitasatosporales</taxon>
        <taxon>Streptomycetaceae</taxon>
        <taxon>Streptomyces</taxon>
    </lineage>
</organism>
<name>A0ABY9JKJ5_9ACTN</name>
<dbReference type="Proteomes" id="UP001224433">
    <property type="component" value="Chromosome"/>
</dbReference>
<protein>
    <submittedName>
        <fullName evidence="2">Antibiotic biosynthesis monooxygenase</fullName>
    </submittedName>
</protein>
<keyword evidence="3" id="KW-1185">Reference proteome</keyword>
<keyword evidence="2" id="KW-0560">Oxidoreductase</keyword>
<evidence type="ECO:0000313" key="3">
    <source>
        <dbReference type="Proteomes" id="UP001224433"/>
    </source>
</evidence>
<dbReference type="RefSeq" id="WP_147962865.1">
    <property type="nucleotide sequence ID" value="NZ_CP120983.1"/>
</dbReference>
<feature type="compositionally biased region" description="Polar residues" evidence="1">
    <location>
        <begin position="1"/>
        <end position="10"/>
    </location>
</feature>
<gene>
    <name evidence="2" type="ORF">P8A20_28140</name>
</gene>
<dbReference type="SUPFAM" id="SSF54909">
    <property type="entry name" value="Dimeric alpha+beta barrel"/>
    <property type="match status" value="2"/>
</dbReference>
<proteinExistence type="predicted"/>